<comment type="caution">
    <text evidence="3">The sequence shown here is derived from an EMBL/GenBank/DDBJ whole genome shotgun (WGS) entry which is preliminary data.</text>
</comment>
<organism evidence="3 4">
    <name type="scientific">Ilumatobacter coccineus</name>
    <dbReference type="NCBI Taxonomy" id="467094"/>
    <lineage>
        <taxon>Bacteria</taxon>
        <taxon>Bacillati</taxon>
        <taxon>Actinomycetota</taxon>
        <taxon>Acidimicrobiia</taxon>
        <taxon>Acidimicrobiales</taxon>
        <taxon>Ilumatobacteraceae</taxon>
        <taxon>Ilumatobacter</taxon>
    </lineage>
</organism>
<feature type="transmembrane region" description="Helical" evidence="1">
    <location>
        <begin position="12"/>
        <end position="35"/>
    </location>
</feature>
<evidence type="ECO:0000256" key="1">
    <source>
        <dbReference type="SAM" id="Phobius"/>
    </source>
</evidence>
<feature type="domain" description="TadE-like" evidence="2">
    <location>
        <begin position="7"/>
        <end position="49"/>
    </location>
</feature>
<dbReference type="EMBL" id="PDSL01000037">
    <property type="protein sequence ID" value="PIE33137.1"/>
    <property type="molecule type" value="Genomic_DNA"/>
</dbReference>
<evidence type="ECO:0000313" key="3">
    <source>
        <dbReference type="EMBL" id="PIE33137.1"/>
    </source>
</evidence>
<evidence type="ECO:0000313" key="4">
    <source>
        <dbReference type="Proteomes" id="UP000230914"/>
    </source>
</evidence>
<dbReference type="Proteomes" id="UP000230914">
    <property type="component" value="Unassembled WGS sequence"/>
</dbReference>
<dbReference type="Pfam" id="PF07811">
    <property type="entry name" value="TadE"/>
    <property type="match status" value="1"/>
</dbReference>
<protein>
    <recommendedName>
        <fullName evidence="2">TadE-like domain-containing protein</fullName>
    </recommendedName>
</protein>
<accession>A0A2G6KBV0</accession>
<dbReference type="InterPro" id="IPR012495">
    <property type="entry name" value="TadE-like_dom"/>
</dbReference>
<gene>
    <name evidence="3" type="ORF">CSA55_02275</name>
</gene>
<keyword evidence="1" id="KW-1133">Transmembrane helix</keyword>
<proteinExistence type="predicted"/>
<reference evidence="3 4" key="1">
    <citation type="submission" date="2017-10" db="EMBL/GenBank/DDBJ databases">
        <title>Novel microbial diversity and functional potential in the marine mammal oral microbiome.</title>
        <authorList>
            <person name="Dudek N.K."/>
            <person name="Sun C.L."/>
            <person name="Burstein D."/>
            <person name="Kantor R.S."/>
            <person name="Aliaga Goltsman D.S."/>
            <person name="Bik E.M."/>
            <person name="Thomas B.C."/>
            <person name="Banfield J.F."/>
            <person name="Relman D.A."/>
        </authorList>
    </citation>
    <scope>NUCLEOTIDE SEQUENCE [LARGE SCALE GENOMIC DNA]</scope>
    <source>
        <strain evidence="3">DOLJORAL78_61_10</strain>
    </source>
</reference>
<name>A0A2G6KBV0_9ACTN</name>
<keyword evidence="1" id="KW-0472">Membrane</keyword>
<keyword evidence="1" id="KW-0812">Transmembrane</keyword>
<dbReference type="AlphaFoldDB" id="A0A2G6KBV0"/>
<evidence type="ECO:0000259" key="2">
    <source>
        <dbReference type="Pfam" id="PF07811"/>
    </source>
</evidence>
<sequence>MTGRDRGQAALEFAITLPMIALALLGVIQVAAVVADQLVVSVAAREGARAATVAASPTAAARSAVARTTDAEVTVAVDHGWITVMVTKTNPTDVPVIGYVIGEVTLVGSATMKQEPP</sequence>